<evidence type="ECO:0000259" key="5">
    <source>
        <dbReference type="PROSITE" id="PS51918"/>
    </source>
</evidence>
<protein>
    <submittedName>
        <fullName evidence="6">PA0069 family radical SAM protein</fullName>
    </submittedName>
</protein>
<dbReference type="InterPro" id="IPR058240">
    <property type="entry name" value="rSAM_sf"/>
</dbReference>
<dbReference type="EMBL" id="JBHSCW010000001">
    <property type="protein sequence ID" value="MFC4350620.1"/>
    <property type="molecule type" value="Genomic_DNA"/>
</dbReference>
<keyword evidence="7" id="KW-1185">Reference proteome</keyword>
<dbReference type="PANTHER" id="PTHR43432:SF3">
    <property type="entry name" value="SLR0285 PROTEIN"/>
    <property type="match status" value="1"/>
</dbReference>
<dbReference type="RefSeq" id="WP_382420952.1">
    <property type="nucleotide sequence ID" value="NZ_JBHSCW010000001.1"/>
</dbReference>
<dbReference type="InterPro" id="IPR006638">
    <property type="entry name" value="Elp3/MiaA/NifB-like_rSAM"/>
</dbReference>
<dbReference type="CDD" id="cd01335">
    <property type="entry name" value="Radical_SAM"/>
    <property type="match status" value="1"/>
</dbReference>
<dbReference type="PANTHER" id="PTHR43432">
    <property type="entry name" value="SLR0285 PROTEIN"/>
    <property type="match status" value="1"/>
</dbReference>
<dbReference type="NCBIfam" id="NF033668">
    <property type="entry name" value="rSAM_PA0069"/>
    <property type="match status" value="1"/>
</dbReference>
<dbReference type="InterPro" id="IPR007197">
    <property type="entry name" value="rSAM"/>
</dbReference>
<keyword evidence="3" id="KW-0411">Iron-sulfur</keyword>
<comment type="caution">
    <text evidence="6">The sequence shown here is derived from an EMBL/GenBank/DDBJ whole genome shotgun (WGS) entry which is preliminary data.</text>
</comment>
<sequence>MDRKPPDPSRETRHPADGPRKGRGAVGNPEGRFDQESRRREHDGWDLEEEEPRLQTVVYADAARSILSHNDSPDVPLSRSLNPYRGCEHGCIYCFARPSHSYLGLSPGLDFESRIFAKHAAADLLRRELAKPSYQPEVIALGSNTDPYQPVERELRITRSVLEVLREARHPVTLITKSTLVLRDLDLLQAMAAENLVRVCLSITTLDGRLARTMEPRAASPLKRLATLHSLNESGIPVTVLSAPMIPGLNDSELESILEAASERGADRAGYVLLRLPHELGPLFETWLDTHLPERKNRILKLVRETRSGHLYESRWGTRMKGRGVFADLLHQRFEAATKRLKLNQMEHSLDCTRFRKPRDPRQFELF</sequence>
<proteinExistence type="predicted"/>
<keyword evidence="2" id="KW-0408">Iron</keyword>
<evidence type="ECO:0000256" key="3">
    <source>
        <dbReference type="ARBA" id="ARBA00023014"/>
    </source>
</evidence>
<name>A0ABV8UJ25_9PROT</name>
<feature type="compositionally biased region" description="Basic and acidic residues" evidence="4">
    <location>
        <begin position="31"/>
        <end position="45"/>
    </location>
</feature>
<dbReference type="SFLD" id="SFLDG01084">
    <property type="entry name" value="Uncharacterised_Radical_SAM_Su"/>
    <property type="match status" value="1"/>
</dbReference>
<reference evidence="7" key="1">
    <citation type="journal article" date="2019" name="Int. J. Syst. Evol. Microbiol.">
        <title>The Global Catalogue of Microorganisms (GCM) 10K type strain sequencing project: providing services to taxonomists for standard genome sequencing and annotation.</title>
        <authorList>
            <consortium name="The Broad Institute Genomics Platform"/>
            <consortium name="The Broad Institute Genome Sequencing Center for Infectious Disease"/>
            <person name="Wu L."/>
            <person name="Ma J."/>
        </authorList>
    </citation>
    <scope>NUCLEOTIDE SEQUENCE [LARGE SCALE GENOMIC DNA]</scope>
    <source>
        <strain evidence="7">CECT 8472</strain>
    </source>
</reference>
<dbReference type="Gene3D" id="3.80.30.30">
    <property type="match status" value="1"/>
</dbReference>
<feature type="compositionally biased region" description="Basic and acidic residues" evidence="4">
    <location>
        <begin position="1"/>
        <end position="20"/>
    </location>
</feature>
<feature type="region of interest" description="Disordered" evidence="4">
    <location>
        <begin position="1"/>
        <end position="49"/>
    </location>
</feature>
<organism evidence="6 7">
    <name type="scientific">Fodinicurvata halophila</name>
    <dbReference type="NCBI Taxonomy" id="1419723"/>
    <lineage>
        <taxon>Bacteria</taxon>
        <taxon>Pseudomonadati</taxon>
        <taxon>Pseudomonadota</taxon>
        <taxon>Alphaproteobacteria</taxon>
        <taxon>Rhodospirillales</taxon>
        <taxon>Rhodovibrionaceae</taxon>
        <taxon>Fodinicurvata</taxon>
    </lineage>
</organism>
<dbReference type="SMART" id="SM00729">
    <property type="entry name" value="Elp3"/>
    <property type="match status" value="1"/>
</dbReference>
<dbReference type="Pfam" id="PF04055">
    <property type="entry name" value="Radical_SAM"/>
    <property type="match status" value="1"/>
</dbReference>
<gene>
    <name evidence="6" type="ORF">ACFOW6_03580</name>
</gene>
<dbReference type="SUPFAM" id="SSF102114">
    <property type="entry name" value="Radical SAM enzymes"/>
    <property type="match status" value="1"/>
</dbReference>
<feature type="domain" description="Radical SAM core" evidence="5">
    <location>
        <begin position="73"/>
        <end position="313"/>
    </location>
</feature>
<dbReference type="Proteomes" id="UP001595799">
    <property type="component" value="Unassembled WGS sequence"/>
</dbReference>
<dbReference type="InterPro" id="IPR040086">
    <property type="entry name" value="MJ0683-like"/>
</dbReference>
<evidence type="ECO:0000256" key="4">
    <source>
        <dbReference type="SAM" id="MobiDB-lite"/>
    </source>
</evidence>
<evidence type="ECO:0000313" key="6">
    <source>
        <dbReference type="EMBL" id="MFC4350620.1"/>
    </source>
</evidence>
<evidence type="ECO:0000256" key="1">
    <source>
        <dbReference type="ARBA" id="ARBA00022723"/>
    </source>
</evidence>
<keyword evidence="1" id="KW-0479">Metal-binding</keyword>
<dbReference type="PROSITE" id="PS51918">
    <property type="entry name" value="RADICAL_SAM"/>
    <property type="match status" value="1"/>
</dbReference>
<evidence type="ECO:0000256" key="2">
    <source>
        <dbReference type="ARBA" id="ARBA00023004"/>
    </source>
</evidence>
<dbReference type="SFLD" id="SFLDS00029">
    <property type="entry name" value="Radical_SAM"/>
    <property type="match status" value="1"/>
</dbReference>
<accession>A0ABV8UJ25</accession>
<evidence type="ECO:0000313" key="7">
    <source>
        <dbReference type="Proteomes" id="UP001595799"/>
    </source>
</evidence>